<evidence type="ECO:0000256" key="1">
    <source>
        <dbReference type="PROSITE-ProRule" id="PRU00176"/>
    </source>
</evidence>
<dbReference type="KEGG" id="tva:4765170"/>
<protein>
    <recommendedName>
        <fullName evidence="2">RRM domain-containing protein</fullName>
    </recommendedName>
</protein>
<dbReference type="GO" id="GO:0003729">
    <property type="term" value="F:mRNA binding"/>
    <property type="evidence" value="ECO:0000318"/>
    <property type="project" value="GO_Central"/>
</dbReference>
<dbReference type="VEuPathDB" id="TrichDB:TVAGG3_0742000"/>
<dbReference type="SMART" id="SM00360">
    <property type="entry name" value="RRM"/>
    <property type="match status" value="2"/>
</dbReference>
<organism evidence="3 4">
    <name type="scientific">Trichomonas vaginalis (strain ATCC PRA-98 / G3)</name>
    <dbReference type="NCBI Taxonomy" id="412133"/>
    <lineage>
        <taxon>Eukaryota</taxon>
        <taxon>Metamonada</taxon>
        <taxon>Parabasalia</taxon>
        <taxon>Trichomonadida</taxon>
        <taxon>Trichomonadidae</taxon>
        <taxon>Trichomonas</taxon>
    </lineage>
</organism>
<dbReference type="eggNOG" id="KOG0123">
    <property type="taxonomic scope" value="Eukaryota"/>
</dbReference>
<dbReference type="SUPFAM" id="SSF54928">
    <property type="entry name" value="RNA-binding domain, RBD"/>
    <property type="match status" value="1"/>
</dbReference>
<keyword evidence="4" id="KW-1185">Reference proteome</keyword>
<proteinExistence type="predicted"/>
<reference evidence="3" key="2">
    <citation type="journal article" date="2007" name="Science">
        <title>Draft genome sequence of the sexually transmitted pathogen Trichomonas vaginalis.</title>
        <authorList>
            <person name="Carlton J.M."/>
            <person name="Hirt R.P."/>
            <person name="Silva J.C."/>
            <person name="Delcher A.L."/>
            <person name="Schatz M."/>
            <person name="Zhao Q."/>
            <person name="Wortman J.R."/>
            <person name="Bidwell S.L."/>
            <person name="Alsmark U.C.M."/>
            <person name="Besteiro S."/>
            <person name="Sicheritz-Ponten T."/>
            <person name="Noel C.J."/>
            <person name="Dacks J.B."/>
            <person name="Foster P.G."/>
            <person name="Simillion C."/>
            <person name="Van de Peer Y."/>
            <person name="Miranda-Saavedra D."/>
            <person name="Barton G.J."/>
            <person name="Westrop G.D."/>
            <person name="Mueller S."/>
            <person name="Dessi D."/>
            <person name="Fiori P.L."/>
            <person name="Ren Q."/>
            <person name="Paulsen I."/>
            <person name="Zhang H."/>
            <person name="Bastida-Corcuera F.D."/>
            <person name="Simoes-Barbosa A."/>
            <person name="Brown M.T."/>
            <person name="Hayes R.D."/>
            <person name="Mukherjee M."/>
            <person name="Okumura C.Y."/>
            <person name="Schneider R."/>
            <person name="Smith A.J."/>
            <person name="Vanacova S."/>
            <person name="Villalvazo M."/>
            <person name="Haas B.J."/>
            <person name="Pertea M."/>
            <person name="Feldblyum T.V."/>
            <person name="Utterback T.R."/>
            <person name="Shu C.L."/>
            <person name="Osoegawa K."/>
            <person name="de Jong P.J."/>
            <person name="Hrdy I."/>
            <person name="Horvathova L."/>
            <person name="Zubacova Z."/>
            <person name="Dolezal P."/>
            <person name="Malik S.B."/>
            <person name="Logsdon J.M. Jr."/>
            <person name="Henze K."/>
            <person name="Gupta A."/>
            <person name="Wang C.C."/>
            <person name="Dunne R.L."/>
            <person name="Upcroft J.A."/>
            <person name="Upcroft P."/>
            <person name="White O."/>
            <person name="Salzberg S.L."/>
            <person name="Tang P."/>
            <person name="Chiu C.-H."/>
            <person name="Lee Y.-S."/>
            <person name="Embley T.M."/>
            <person name="Coombs G.H."/>
            <person name="Mottram J.C."/>
            <person name="Tachezy J."/>
            <person name="Fraser-Liggett C.M."/>
            <person name="Johnson P.J."/>
        </authorList>
    </citation>
    <scope>NUCLEOTIDE SEQUENCE [LARGE SCALE GENOMIC DNA]</scope>
    <source>
        <strain evidence="3">G3</strain>
    </source>
</reference>
<dbReference type="InParanoid" id="A2EJD0"/>
<dbReference type="Pfam" id="PF00076">
    <property type="entry name" value="RRM_1"/>
    <property type="match status" value="2"/>
</dbReference>
<dbReference type="Proteomes" id="UP000001542">
    <property type="component" value="Unassembled WGS sequence"/>
</dbReference>
<dbReference type="CDD" id="cd00590">
    <property type="entry name" value="RRM_SF"/>
    <property type="match status" value="2"/>
</dbReference>
<evidence type="ECO:0000313" key="4">
    <source>
        <dbReference type="Proteomes" id="UP000001542"/>
    </source>
</evidence>
<dbReference type="STRING" id="5722.A2EJD0"/>
<keyword evidence="1" id="KW-0694">RNA-binding</keyword>
<dbReference type="VEuPathDB" id="TrichDB:TVAG_240830"/>
<dbReference type="PROSITE" id="PS50102">
    <property type="entry name" value="RRM"/>
    <property type="match status" value="2"/>
</dbReference>
<dbReference type="FunFam" id="3.30.70.330:FF:002292">
    <property type="match status" value="1"/>
</dbReference>
<dbReference type="AlphaFoldDB" id="A2EJD0"/>
<dbReference type="PANTHER" id="PTHR15241">
    <property type="entry name" value="TRANSFORMER-2-RELATED"/>
    <property type="match status" value="1"/>
</dbReference>
<dbReference type="EMBL" id="DS113404">
    <property type="protein sequence ID" value="EAY07282.1"/>
    <property type="molecule type" value="Genomic_DNA"/>
</dbReference>
<reference evidence="3" key="1">
    <citation type="submission" date="2006-10" db="EMBL/GenBank/DDBJ databases">
        <authorList>
            <person name="Amadeo P."/>
            <person name="Zhao Q."/>
            <person name="Wortman J."/>
            <person name="Fraser-Liggett C."/>
            <person name="Carlton J."/>
        </authorList>
    </citation>
    <scope>NUCLEOTIDE SEQUENCE</scope>
    <source>
        <strain evidence="3">G3</strain>
    </source>
</reference>
<evidence type="ECO:0000313" key="3">
    <source>
        <dbReference type="EMBL" id="EAY07282.1"/>
    </source>
</evidence>
<name>A2EJD0_TRIV3</name>
<dbReference type="GO" id="GO:0005634">
    <property type="term" value="C:nucleus"/>
    <property type="evidence" value="ECO:0000318"/>
    <property type="project" value="GO_Central"/>
</dbReference>
<dbReference type="InterPro" id="IPR012677">
    <property type="entry name" value="Nucleotide-bd_a/b_plait_sf"/>
</dbReference>
<sequence length="177" mass="20266">MSVFVGNIPFELTIEEFKDAFKEFGPIEDATIPTFRYRDQVRSQGHGFIDFATPEAKANCLNSGKTIVIKGRTVTYREAKPRPVCDDTCFISDLPMGFTQENLQELVSQFQPVEVNLIRENDGERSGFGYAKFANSEVRDMVINTLNNKELGNQRILVRAAKRPFTAEKPARYRRRY</sequence>
<gene>
    <name evidence="3" type="ORF">TVAG_240830</name>
</gene>
<dbReference type="OrthoDB" id="439808at2759"/>
<dbReference type="Gene3D" id="3.30.70.330">
    <property type="match status" value="2"/>
</dbReference>
<feature type="domain" description="RRM" evidence="2">
    <location>
        <begin position="87"/>
        <end position="163"/>
    </location>
</feature>
<dbReference type="RefSeq" id="XP_001319505.1">
    <property type="nucleotide sequence ID" value="XM_001319470.1"/>
</dbReference>
<dbReference type="FunCoup" id="A2EJD0">
    <property type="interactions" value="536"/>
</dbReference>
<evidence type="ECO:0000259" key="2">
    <source>
        <dbReference type="PROSITE" id="PS50102"/>
    </source>
</evidence>
<accession>A2EJD0</accession>
<dbReference type="PANTHER" id="PTHR15241:SF304">
    <property type="entry name" value="RRM DOMAIN-CONTAINING PROTEIN"/>
    <property type="match status" value="1"/>
</dbReference>
<dbReference type="SMR" id="A2EJD0"/>
<feature type="domain" description="RRM" evidence="2">
    <location>
        <begin position="1"/>
        <end position="81"/>
    </location>
</feature>
<dbReference type="InterPro" id="IPR035979">
    <property type="entry name" value="RBD_domain_sf"/>
</dbReference>
<dbReference type="InterPro" id="IPR000504">
    <property type="entry name" value="RRM_dom"/>
</dbReference>